<dbReference type="EMBL" id="CP047652">
    <property type="protein sequence ID" value="QHI95595.1"/>
    <property type="molecule type" value="Genomic_DNA"/>
</dbReference>
<keyword evidence="3" id="KW-1185">Reference proteome</keyword>
<gene>
    <name evidence="2" type="ORF">GT348_04330</name>
</gene>
<dbReference type="InterPro" id="IPR023296">
    <property type="entry name" value="Glyco_hydro_beta-prop_sf"/>
</dbReference>
<dbReference type="Gene3D" id="2.115.10.20">
    <property type="entry name" value="Glycosyl hydrolase domain, family 43"/>
    <property type="match status" value="1"/>
</dbReference>
<dbReference type="Pfam" id="PF24793">
    <property type="entry name" value="GINT1_N"/>
    <property type="match status" value="1"/>
</dbReference>
<protein>
    <recommendedName>
        <fullName evidence="1">Glucosamine inositolphosphorylceramide transferase 1 N-terminal domain-containing protein</fullName>
    </recommendedName>
</protein>
<organism evidence="2 3">
    <name type="scientific">Aristophania vespae</name>
    <dbReference type="NCBI Taxonomy" id="2697033"/>
    <lineage>
        <taxon>Bacteria</taxon>
        <taxon>Pseudomonadati</taxon>
        <taxon>Pseudomonadota</taxon>
        <taxon>Alphaproteobacteria</taxon>
        <taxon>Acetobacterales</taxon>
        <taxon>Acetobacteraceae</taxon>
        <taxon>Aristophania</taxon>
    </lineage>
</organism>
<dbReference type="AlphaFoldDB" id="A0A6P1NAB7"/>
<dbReference type="Proteomes" id="UP000463975">
    <property type="component" value="Chromosome"/>
</dbReference>
<evidence type="ECO:0000313" key="3">
    <source>
        <dbReference type="Proteomes" id="UP000463975"/>
    </source>
</evidence>
<name>A0A6P1NAB7_9PROT</name>
<sequence length="214" mass="24133">MLETRSVLEEKWNLAYPYVFEHKGEIYMLPDAHESGRLTLYRAQNFPYEWEKLEGFNFPLSVMNATILHHAGRWWMFWSPAMSVKKKRDSLHIAIAEDLLGPWADMGCFLTDLGGALPGGSPIIDEDALLLPVRQNRRTEGGGLRFLRFEGFGNTRPLLIGGRSLGLPPSLEPAYPDGMHTLSAAGSVTLVDVKKERYSLRKSVNLFKKALKLS</sequence>
<reference evidence="2 3" key="1">
    <citation type="submission" date="2020-01" db="EMBL/GenBank/DDBJ databases">
        <title>Genome sequencing of strain KACC 21507.</title>
        <authorList>
            <person name="Heo J."/>
            <person name="Kim S.-J."/>
            <person name="Kim J.-S."/>
            <person name="Hong S.-B."/>
            <person name="Kwon S.-W."/>
        </authorList>
    </citation>
    <scope>NUCLEOTIDE SEQUENCE [LARGE SCALE GENOMIC DNA]</scope>
    <source>
        <strain evidence="2 3">KACC 21507</strain>
    </source>
</reference>
<accession>A0A6P1NAB7</accession>
<feature type="domain" description="Glucosamine inositolphosphorylceramide transferase 1 N-terminal" evidence="1">
    <location>
        <begin position="7"/>
        <end position="145"/>
    </location>
</feature>
<evidence type="ECO:0000259" key="1">
    <source>
        <dbReference type="Pfam" id="PF24793"/>
    </source>
</evidence>
<dbReference type="KEGG" id="bomb:GT348_04330"/>
<dbReference type="InterPro" id="IPR056442">
    <property type="entry name" value="GINT1_N"/>
</dbReference>
<proteinExistence type="predicted"/>
<evidence type="ECO:0000313" key="2">
    <source>
        <dbReference type="EMBL" id="QHI95595.1"/>
    </source>
</evidence>
<dbReference type="RefSeq" id="WP_160618671.1">
    <property type="nucleotide sequence ID" value="NZ_CP047652.1"/>
</dbReference>
<dbReference type="SUPFAM" id="SSF75005">
    <property type="entry name" value="Arabinanase/levansucrase/invertase"/>
    <property type="match status" value="1"/>
</dbReference>